<dbReference type="EMBL" id="LCFD01000002">
    <property type="protein sequence ID" value="KKS87440.1"/>
    <property type="molecule type" value="Genomic_DNA"/>
</dbReference>
<dbReference type="GO" id="GO:0016757">
    <property type="term" value="F:glycosyltransferase activity"/>
    <property type="evidence" value="ECO:0007669"/>
    <property type="project" value="InterPro"/>
</dbReference>
<dbReference type="InterPro" id="IPR028098">
    <property type="entry name" value="Glyco_trans_4-like_N"/>
</dbReference>
<comment type="caution">
    <text evidence="3">The sequence shown here is derived from an EMBL/GenBank/DDBJ whole genome shotgun (WGS) entry which is preliminary data.</text>
</comment>
<protein>
    <submittedName>
        <fullName evidence="3">Glycosyl transferase group 1</fullName>
    </submittedName>
</protein>
<feature type="domain" description="Glycosyltransferase subfamily 4-like N-terminal" evidence="2">
    <location>
        <begin position="14"/>
        <end position="184"/>
    </location>
</feature>
<dbReference type="PANTHER" id="PTHR45947">
    <property type="entry name" value="SULFOQUINOVOSYL TRANSFERASE SQD2"/>
    <property type="match status" value="1"/>
</dbReference>
<accession>A0A0G1CNU4</accession>
<evidence type="ECO:0000259" key="2">
    <source>
        <dbReference type="Pfam" id="PF13439"/>
    </source>
</evidence>
<feature type="domain" description="Glycosyl transferase family 1" evidence="1">
    <location>
        <begin position="199"/>
        <end position="340"/>
    </location>
</feature>
<organism evidence="3 4">
    <name type="scientific">Candidatus Gottesmanbacteria bacterium GW2011_GWB1_43_11</name>
    <dbReference type="NCBI Taxonomy" id="1618446"/>
    <lineage>
        <taxon>Bacteria</taxon>
        <taxon>Candidatus Gottesmaniibacteriota</taxon>
    </lineage>
</organism>
<evidence type="ECO:0000313" key="4">
    <source>
        <dbReference type="Proteomes" id="UP000034050"/>
    </source>
</evidence>
<keyword evidence="3" id="KW-0808">Transferase</keyword>
<dbReference type="Pfam" id="PF00534">
    <property type="entry name" value="Glycos_transf_1"/>
    <property type="match status" value="1"/>
</dbReference>
<dbReference type="AlphaFoldDB" id="A0A0G1CNU4"/>
<name>A0A0G1CNU4_9BACT</name>
<reference evidence="3 4" key="1">
    <citation type="journal article" date="2015" name="Nature">
        <title>rRNA introns, odd ribosomes, and small enigmatic genomes across a large radiation of phyla.</title>
        <authorList>
            <person name="Brown C.T."/>
            <person name="Hug L.A."/>
            <person name="Thomas B.C."/>
            <person name="Sharon I."/>
            <person name="Castelle C.J."/>
            <person name="Singh A."/>
            <person name="Wilkins M.J."/>
            <person name="Williams K.H."/>
            <person name="Banfield J.F."/>
        </authorList>
    </citation>
    <scope>NUCLEOTIDE SEQUENCE [LARGE SCALE GENOMIC DNA]</scope>
</reference>
<dbReference type="SUPFAM" id="SSF53756">
    <property type="entry name" value="UDP-Glycosyltransferase/glycogen phosphorylase"/>
    <property type="match status" value="1"/>
</dbReference>
<dbReference type="Proteomes" id="UP000034050">
    <property type="component" value="Unassembled WGS sequence"/>
</dbReference>
<evidence type="ECO:0000313" key="3">
    <source>
        <dbReference type="EMBL" id="KKS87440.1"/>
    </source>
</evidence>
<dbReference type="STRING" id="1618446.UV61_C0002G0161"/>
<evidence type="ECO:0000259" key="1">
    <source>
        <dbReference type="Pfam" id="PF00534"/>
    </source>
</evidence>
<proteinExistence type="predicted"/>
<dbReference type="InterPro" id="IPR050194">
    <property type="entry name" value="Glycosyltransferase_grp1"/>
</dbReference>
<dbReference type="Gene3D" id="3.40.50.2000">
    <property type="entry name" value="Glycogen Phosphorylase B"/>
    <property type="match status" value="2"/>
</dbReference>
<gene>
    <name evidence="3" type="ORF">UV61_C0002G0161</name>
</gene>
<dbReference type="Pfam" id="PF13439">
    <property type="entry name" value="Glyco_transf_4"/>
    <property type="match status" value="1"/>
</dbReference>
<dbReference type="InterPro" id="IPR001296">
    <property type="entry name" value="Glyco_trans_1"/>
</dbReference>
<dbReference type="PANTHER" id="PTHR45947:SF3">
    <property type="entry name" value="SULFOQUINOVOSYL TRANSFERASE SQD2"/>
    <property type="match status" value="1"/>
</dbReference>
<sequence length="379" mass="43551">MRICVLVDAWKPMWGGGQTHVWETSKILVRQHDLEIDVFTRSICDGKERYATDESHYGGKLNIRRIGPCTKFFNLFGRLAWVISVIFSVIQTHRIKKYDLIHAHAYISGLPGKLLSYLLKIPVVYTVHGANNLDLGRTNPVTLLENILLTKIKYDQEISVSHHFLKYNNVNQKICVIPNGVDVSMFDRYVSKIRRDHFFTLLWVGRFETVKNVTALVLAFRNLVNDYPYLRLVLIGDGREKEDIRKLCQKLKLNDLVKFKDQLKYTELIKAYKEANLFVLPSLSEGQPISLLEAWAAKLPVVATDVGDDKLLVKKDVNGWLVKPGDIQSLEKVLHQVIKRTDLGKIGQSGYDLVRAHCSWEKSSLDLYRIYQQLVDANE</sequence>
<dbReference type="CDD" id="cd03801">
    <property type="entry name" value="GT4_PimA-like"/>
    <property type="match status" value="1"/>
</dbReference>